<keyword evidence="2" id="KW-1185">Reference proteome</keyword>
<comment type="caution">
    <text evidence="1">The sequence shown here is derived from an EMBL/GenBank/DDBJ whole genome shotgun (WGS) entry which is preliminary data.</text>
</comment>
<evidence type="ECO:0000313" key="1">
    <source>
        <dbReference type="EMBL" id="EEV18502.1"/>
    </source>
</evidence>
<evidence type="ECO:0000313" key="2">
    <source>
        <dbReference type="Proteomes" id="UP000005709"/>
    </source>
</evidence>
<proteinExistence type="predicted"/>
<gene>
    <name evidence="1" type="ORF">CAMGR0001_2513</name>
</gene>
<reference evidence="1 2" key="1">
    <citation type="submission" date="2009-07" db="EMBL/GenBank/DDBJ databases">
        <authorList>
            <person name="Madupu R."/>
            <person name="Sebastian Y."/>
            <person name="Durkin A.S."/>
            <person name="Torralba M."/>
            <person name="Methe B."/>
            <person name="Sutton G.G."/>
            <person name="Strausberg R.L."/>
            <person name="Nelson K.E."/>
        </authorList>
    </citation>
    <scope>NUCLEOTIDE SEQUENCE [LARGE SCALE GENOMIC DNA]</scope>
    <source>
        <strain evidence="1 2">RM3268</strain>
    </source>
</reference>
<organism evidence="1 2">
    <name type="scientific">Campylobacter gracilis RM3268</name>
    <dbReference type="NCBI Taxonomy" id="553220"/>
    <lineage>
        <taxon>Bacteria</taxon>
        <taxon>Pseudomonadati</taxon>
        <taxon>Campylobacterota</taxon>
        <taxon>Epsilonproteobacteria</taxon>
        <taxon>Campylobacterales</taxon>
        <taxon>Campylobacteraceae</taxon>
        <taxon>Campylobacter</taxon>
    </lineage>
</organism>
<dbReference type="AlphaFoldDB" id="C8PEM4"/>
<dbReference type="EMBL" id="ACYG01000009">
    <property type="protein sequence ID" value="EEV18502.1"/>
    <property type="molecule type" value="Genomic_DNA"/>
</dbReference>
<dbReference type="Proteomes" id="UP000005709">
    <property type="component" value="Unassembled WGS sequence"/>
</dbReference>
<accession>C8PEM4</accession>
<name>C8PEM4_9BACT</name>
<protein>
    <submittedName>
        <fullName evidence="1">Uncharacterized protein</fullName>
    </submittedName>
</protein>
<sequence length="42" mass="4431">MQSVAASDEYSATASINLNALSASKFKALLRGMREILSRATG</sequence>